<evidence type="ECO:0000256" key="1">
    <source>
        <dbReference type="SAM" id="MobiDB-lite"/>
    </source>
</evidence>
<sequence length="882" mass="94853">MDSDSSAPLSISHRQQEWDKEGPEHASSSLLSRRGLRVNGLALMAPPDASPKSYTDLTPPPTAPIVTDSRFEEHITVPGHQRSASEATPYTAYRARLHHKSSRDIGIVGTGGIYSIDEGIGTTMQNEYDGLKVPIFQTPAKSRSSSPSAQTPDLSSSAATSFNESYYATPGMASSSFHTPALGESKEIGQPVVGPVVVGLNAEGVMRRQPSNPAIHISSSSSPPRHQSSPYIYYEPGVHSTAGPLPPPPRSVFEDSPTNSPPPRPPRLRTPLQLSPASSSEPKRDVEALKQSLRLPESVNAVLASRASSRVNLTRQDSVGSDASHYSDDENENLPMDNRPSRSKRNKSVHRREGAFPPSSSSTVAHTHSEQPLSLPLIDSDQNRQTSDEILPPSETIRLCTKPNSSISEGDDDVDGDQSKPKLRREPSWVSIGHESKRVTSPSILSDEVSTRRSSSRSPSIVSSIPLPPPKLESESASDAGEHMLSKAGNSLKATFSNLKRFSTLPRTPSSTNLSTVSSGLGHSLQISSPIQPVPARKSPRPKKRNRNPVSLQYQDIAGKKQASERLKLYADKINDLSRHDTGLGEWVLSMKVRGTGSRVVLNYGPVADGNGPSLPSSLTVPTQPRHTSHGSIVSEATFPIRADAYIATDLSTRASDDIPSARSPPPLPYPSLAGVVSPPRPSNRASALLLPSASLSPRSQQVTLAPSTKTGGFFASLGRKTSVKKDKDRSPGMSPTTSPQKLSKRPPNPNGNGSPPRIIRVISPPTIPGGPRAVPGKMQRAQTLSVAPRALSPEPVEPASRRNTHRASAVNRRPSLFTKSSSAPQSHSTNPDFERQVDKLADILPNADRRILAAYLRRTGQDMLAIGQYLEDEKNGTLRYD</sequence>
<feature type="compositionally biased region" description="Basic residues" evidence="1">
    <location>
        <begin position="538"/>
        <end position="547"/>
    </location>
</feature>
<dbReference type="AlphaFoldDB" id="A0AAW0H0L9"/>
<feature type="compositionally biased region" description="Low complexity" evidence="1">
    <location>
        <begin position="751"/>
        <end position="765"/>
    </location>
</feature>
<feature type="compositionally biased region" description="Basic residues" evidence="1">
    <location>
        <begin position="341"/>
        <end position="350"/>
    </location>
</feature>
<dbReference type="EMBL" id="JASBNA010000001">
    <property type="protein sequence ID" value="KAK7696625.1"/>
    <property type="molecule type" value="Genomic_DNA"/>
</dbReference>
<feature type="region of interest" description="Disordered" evidence="1">
    <location>
        <begin position="1"/>
        <end position="66"/>
    </location>
</feature>
<feature type="region of interest" description="Disordered" evidence="1">
    <location>
        <begin position="656"/>
        <end position="835"/>
    </location>
</feature>
<feature type="compositionally biased region" description="Polar residues" evidence="1">
    <location>
        <begin position="818"/>
        <end position="832"/>
    </location>
</feature>
<feature type="region of interest" description="Disordered" evidence="1">
    <location>
        <begin position="212"/>
        <end position="482"/>
    </location>
</feature>
<feature type="compositionally biased region" description="Basic and acidic residues" evidence="1">
    <location>
        <begin position="14"/>
        <end position="24"/>
    </location>
</feature>
<feature type="compositionally biased region" description="Polar residues" evidence="1">
    <location>
        <begin position="358"/>
        <end position="372"/>
    </location>
</feature>
<feature type="compositionally biased region" description="Low complexity" evidence="1">
    <location>
        <begin position="212"/>
        <end position="230"/>
    </location>
</feature>
<feature type="compositionally biased region" description="Polar residues" evidence="1">
    <location>
        <begin position="1"/>
        <end position="13"/>
    </location>
</feature>
<evidence type="ECO:0000313" key="2">
    <source>
        <dbReference type="EMBL" id="KAK7696625.1"/>
    </source>
</evidence>
<accession>A0AAW0H0L9</accession>
<name>A0AAW0H0L9_9APHY</name>
<dbReference type="Proteomes" id="UP001385951">
    <property type="component" value="Unassembled WGS sequence"/>
</dbReference>
<feature type="compositionally biased region" description="Low complexity" evidence="1">
    <location>
        <begin position="452"/>
        <end position="465"/>
    </location>
</feature>
<feature type="compositionally biased region" description="Basic and acidic residues" evidence="1">
    <location>
        <begin position="417"/>
        <end position="427"/>
    </location>
</feature>
<feature type="compositionally biased region" description="Polar residues" evidence="1">
    <location>
        <begin position="701"/>
        <end position="711"/>
    </location>
</feature>
<feature type="compositionally biased region" description="Polar residues" evidence="1">
    <location>
        <begin position="503"/>
        <end position="531"/>
    </location>
</feature>
<gene>
    <name evidence="2" type="ORF">QCA50_001283</name>
</gene>
<keyword evidence="3" id="KW-1185">Reference proteome</keyword>
<organism evidence="2 3">
    <name type="scientific">Cerrena zonata</name>
    <dbReference type="NCBI Taxonomy" id="2478898"/>
    <lineage>
        <taxon>Eukaryota</taxon>
        <taxon>Fungi</taxon>
        <taxon>Dikarya</taxon>
        <taxon>Basidiomycota</taxon>
        <taxon>Agaricomycotina</taxon>
        <taxon>Agaricomycetes</taxon>
        <taxon>Polyporales</taxon>
        <taxon>Cerrenaceae</taxon>
        <taxon>Cerrena</taxon>
    </lineage>
</organism>
<comment type="caution">
    <text evidence="2">The sequence shown here is derived from an EMBL/GenBank/DDBJ whole genome shotgun (WGS) entry which is preliminary data.</text>
</comment>
<reference evidence="2 3" key="1">
    <citation type="submission" date="2022-09" db="EMBL/GenBank/DDBJ databases">
        <authorList>
            <person name="Palmer J.M."/>
        </authorList>
    </citation>
    <scope>NUCLEOTIDE SEQUENCE [LARGE SCALE GENOMIC DNA]</scope>
    <source>
        <strain evidence="2 3">DSM 7382</strain>
    </source>
</reference>
<proteinExistence type="predicted"/>
<feature type="compositionally biased region" description="Low complexity" evidence="1">
    <location>
        <begin position="683"/>
        <end position="700"/>
    </location>
</feature>
<feature type="compositionally biased region" description="Polar residues" evidence="1">
    <location>
        <begin position="306"/>
        <end position="321"/>
    </location>
</feature>
<feature type="region of interest" description="Disordered" evidence="1">
    <location>
        <begin position="503"/>
        <end position="552"/>
    </location>
</feature>
<evidence type="ECO:0000313" key="3">
    <source>
        <dbReference type="Proteomes" id="UP001385951"/>
    </source>
</evidence>
<protein>
    <submittedName>
        <fullName evidence="2">Uncharacterized protein</fullName>
    </submittedName>
</protein>